<dbReference type="Proteomes" id="UP000824071">
    <property type="component" value="Unassembled WGS sequence"/>
</dbReference>
<dbReference type="SFLD" id="SFLDS00003">
    <property type="entry name" value="Haloacid_Dehalogenase"/>
    <property type="match status" value="1"/>
</dbReference>
<comment type="caution">
    <text evidence="2">The sequence shown here is derived from an EMBL/GenBank/DDBJ whole genome shotgun (WGS) entry which is preliminary data.</text>
</comment>
<gene>
    <name evidence="2" type="ORF">IAC53_02210</name>
</gene>
<dbReference type="InterPro" id="IPR006439">
    <property type="entry name" value="HAD-SF_hydro_IA"/>
</dbReference>
<accession>A0A9D1IDV9</accession>
<dbReference type="SUPFAM" id="SSF56784">
    <property type="entry name" value="HAD-like"/>
    <property type="match status" value="1"/>
</dbReference>
<dbReference type="Gene3D" id="3.40.50.1000">
    <property type="entry name" value="HAD superfamily/HAD-like"/>
    <property type="match status" value="1"/>
</dbReference>
<proteinExistence type="predicted"/>
<dbReference type="EMBL" id="DVMW01000018">
    <property type="protein sequence ID" value="HIU35408.1"/>
    <property type="molecule type" value="Genomic_DNA"/>
</dbReference>
<reference evidence="2" key="2">
    <citation type="journal article" date="2021" name="PeerJ">
        <title>Extensive microbial diversity within the chicken gut microbiome revealed by metagenomics and culture.</title>
        <authorList>
            <person name="Gilroy R."/>
            <person name="Ravi A."/>
            <person name="Getino M."/>
            <person name="Pursley I."/>
            <person name="Horton D.L."/>
            <person name="Alikhan N.F."/>
            <person name="Baker D."/>
            <person name="Gharbi K."/>
            <person name="Hall N."/>
            <person name="Watson M."/>
            <person name="Adriaenssens E.M."/>
            <person name="Foster-Nyarko E."/>
            <person name="Jarju S."/>
            <person name="Secka A."/>
            <person name="Antonio M."/>
            <person name="Oren A."/>
            <person name="Chaudhuri R.R."/>
            <person name="La Ragione R."/>
            <person name="Hildebrand F."/>
            <person name="Pallen M.J."/>
        </authorList>
    </citation>
    <scope>NUCLEOTIDE SEQUENCE</scope>
    <source>
        <strain evidence="2">ChiGjej1B1-19959</strain>
    </source>
</reference>
<dbReference type="InterPro" id="IPR051540">
    <property type="entry name" value="S-2-haloacid_dehalogenase"/>
</dbReference>
<dbReference type="InterPro" id="IPR036412">
    <property type="entry name" value="HAD-like_sf"/>
</dbReference>
<evidence type="ECO:0000313" key="2">
    <source>
        <dbReference type="EMBL" id="HIU35408.1"/>
    </source>
</evidence>
<evidence type="ECO:0000313" key="3">
    <source>
        <dbReference type="Proteomes" id="UP000824071"/>
    </source>
</evidence>
<dbReference type="Pfam" id="PF00702">
    <property type="entry name" value="Hydrolase"/>
    <property type="match status" value="1"/>
</dbReference>
<dbReference type="PANTHER" id="PTHR43316">
    <property type="entry name" value="HYDROLASE, HALOACID DELAHOGENASE-RELATED"/>
    <property type="match status" value="1"/>
</dbReference>
<name>A0A9D1IDV9_9FIRM</name>
<dbReference type="GO" id="GO:0016787">
    <property type="term" value="F:hydrolase activity"/>
    <property type="evidence" value="ECO:0007669"/>
    <property type="project" value="UniProtKB-KW"/>
</dbReference>
<sequence>MSKIRTVLFDLDGTLLPMDQKQFVHAYFHSLYAALEPFGFTKEAFQKAMWGSVGAAIQNDGATTNEEAFWRAFQTFTGIEPKAVLPVIEGYYRREFQEVSKSCGYTPYAKQTVERLRKKGRAAVLATNPVFPRAATESRIRWAGLSPEDFLLYTTYESCHYCKPNLKYYREILERLDLQPQECLMVGNDVEEDMIAEKLGMQVFLLTDCLINRSGADIARYPHGGFRDLQRFLDETVLA</sequence>
<reference evidence="2" key="1">
    <citation type="submission" date="2020-10" db="EMBL/GenBank/DDBJ databases">
        <authorList>
            <person name="Gilroy R."/>
        </authorList>
    </citation>
    <scope>NUCLEOTIDE SEQUENCE</scope>
    <source>
        <strain evidence="2">ChiGjej1B1-19959</strain>
    </source>
</reference>
<dbReference type="InterPro" id="IPR023214">
    <property type="entry name" value="HAD_sf"/>
</dbReference>
<dbReference type="SFLD" id="SFLDG01129">
    <property type="entry name" value="C1.5:_HAD__Beta-PGM__Phosphata"/>
    <property type="match status" value="1"/>
</dbReference>
<protein>
    <submittedName>
        <fullName evidence="2">HAD family hydrolase</fullName>
    </submittedName>
</protein>
<evidence type="ECO:0000256" key="1">
    <source>
        <dbReference type="ARBA" id="ARBA00022801"/>
    </source>
</evidence>
<dbReference type="PRINTS" id="PR00413">
    <property type="entry name" value="HADHALOGNASE"/>
</dbReference>
<organism evidence="2 3">
    <name type="scientific">Candidatus Fimenecus excrementigallinarum</name>
    <dbReference type="NCBI Taxonomy" id="2840816"/>
    <lineage>
        <taxon>Bacteria</taxon>
        <taxon>Bacillati</taxon>
        <taxon>Bacillota</taxon>
        <taxon>Clostridia</taxon>
        <taxon>Candidatus Fimenecus</taxon>
    </lineage>
</organism>
<dbReference type="AlphaFoldDB" id="A0A9D1IDV9"/>
<dbReference type="PANTHER" id="PTHR43316:SF3">
    <property type="entry name" value="HALOACID DEHALOGENASE, TYPE II (AFU_ORTHOLOGUE AFUA_2G07750)-RELATED"/>
    <property type="match status" value="1"/>
</dbReference>
<keyword evidence="1 2" id="KW-0378">Hydrolase</keyword>